<keyword evidence="7" id="KW-0653">Protein transport</keyword>
<dbReference type="eggNOG" id="COG0848">
    <property type="taxonomic scope" value="Bacteria"/>
</dbReference>
<comment type="subcellular location">
    <subcellularLocation>
        <location evidence="1">Cell membrane</location>
        <topology evidence="1">Single-pass membrane protein</topology>
    </subcellularLocation>
    <subcellularLocation>
        <location evidence="7">Cell membrane</location>
        <topology evidence="7">Single-pass type II membrane protein</topology>
    </subcellularLocation>
</comment>
<sequence>MIGQSVFVPRENKPPQAKLSLIALMDIFTILVFFLLLNSGDSQTIEQAKFVKLPDSSSGKAPHADLLIKIGEYQLWLGDEQVIDLDAILAAPDEFIEPLQARLTAHKEKLGDLNAYQQENGLSLTIMGHKDTSYDLIKSVMQTCRQQGFRNISLAVNRVAADVQAAPVFDTASITAGG</sequence>
<dbReference type="KEGG" id="ttu:TERTU_1855"/>
<dbReference type="EMBL" id="CP001614">
    <property type="protein sequence ID" value="ACR10845.1"/>
    <property type="molecule type" value="Genomic_DNA"/>
</dbReference>
<evidence type="ECO:0000256" key="4">
    <source>
        <dbReference type="ARBA" id="ARBA00022692"/>
    </source>
</evidence>
<dbReference type="OrthoDB" id="5294637at2"/>
<evidence type="ECO:0000256" key="5">
    <source>
        <dbReference type="ARBA" id="ARBA00022989"/>
    </source>
</evidence>
<dbReference type="InterPro" id="IPR003400">
    <property type="entry name" value="ExbD"/>
</dbReference>
<dbReference type="Pfam" id="PF02472">
    <property type="entry name" value="ExbD"/>
    <property type="match status" value="1"/>
</dbReference>
<evidence type="ECO:0000256" key="6">
    <source>
        <dbReference type="ARBA" id="ARBA00023136"/>
    </source>
</evidence>
<evidence type="ECO:0000313" key="10">
    <source>
        <dbReference type="Proteomes" id="UP000009080"/>
    </source>
</evidence>
<evidence type="ECO:0000256" key="1">
    <source>
        <dbReference type="ARBA" id="ARBA00004162"/>
    </source>
</evidence>
<organism evidence="9 10">
    <name type="scientific">Teredinibacter turnerae (strain ATCC 39867 / T7901)</name>
    <dbReference type="NCBI Taxonomy" id="377629"/>
    <lineage>
        <taxon>Bacteria</taxon>
        <taxon>Pseudomonadati</taxon>
        <taxon>Pseudomonadota</taxon>
        <taxon>Gammaproteobacteria</taxon>
        <taxon>Cellvibrionales</taxon>
        <taxon>Cellvibrionaceae</taxon>
        <taxon>Teredinibacter</taxon>
    </lineage>
</organism>
<reference evidence="9 10" key="1">
    <citation type="journal article" date="2009" name="PLoS ONE">
        <title>The complete genome of Teredinibacter turnerae T7901: an intracellular endosymbiont of marine wood-boring bivalves (shipworms).</title>
        <authorList>
            <person name="Yang J.C."/>
            <person name="Madupu R."/>
            <person name="Durkin A.S."/>
            <person name="Ekborg N.A."/>
            <person name="Pedamallu C.S."/>
            <person name="Hostetler J.B."/>
            <person name="Radune D."/>
            <person name="Toms B.S."/>
            <person name="Henrissat B."/>
            <person name="Coutinho P.M."/>
            <person name="Schwarz S."/>
            <person name="Field L."/>
            <person name="Trindade-Silva A.E."/>
            <person name="Soares C.A.G."/>
            <person name="Elshahawi S."/>
            <person name="Hanora A."/>
            <person name="Schmidt E.W."/>
            <person name="Haygood M.G."/>
            <person name="Posfai J."/>
            <person name="Benner J."/>
            <person name="Madinger C."/>
            <person name="Nove J."/>
            <person name="Anton B."/>
            <person name="Chaudhary K."/>
            <person name="Foster J."/>
            <person name="Holman A."/>
            <person name="Kumar S."/>
            <person name="Lessard P.A."/>
            <person name="Luyten Y.A."/>
            <person name="Slatko B."/>
            <person name="Wood N."/>
            <person name="Wu B."/>
            <person name="Teplitski M."/>
            <person name="Mougous J.D."/>
            <person name="Ward N."/>
            <person name="Eisen J.A."/>
            <person name="Badger J.H."/>
            <person name="Distel D.L."/>
        </authorList>
    </citation>
    <scope>NUCLEOTIDE SEQUENCE [LARGE SCALE GENOMIC DNA]</scope>
    <source>
        <strain evidence="10">ATCC 39867 / T7901</strain>
    </source>
</reference>
<dbReference type="GO" id="GO:0015031">
    <property type="term" value="P:protein transport"/>
    <property type="evidence" value="ECO:0007669"/>
    <property type="project" value="UniProtKB-KW"/>
</dbReference>
<dbReference type="AlphaFoldDB" id="C5BHW5"/>
<name>C5BHW5_TERTT</name>
<gene>
    <name evidence="9" type="ordered locus">TERTU_1855</name>
</gene>
<dbReference type="HOGENOM" id="CLU_120814_1_0_6"/>
<keyword evidence="5 8" id="KW-1133">Transmembrane helix</keyword>
<evidence type="ECO:0000256" key="7">
    <source>
        <dbReference type="RuleBase" id="RU003879"/>
    </source>
</evidence>
<dbReference type="GO" id="GO:0005886">
    <property type="term" value="C:plasma membrane"/>
    <property type="evidence" value="ECO:0007669"/>
    <property type="project" value="UniProtKB-SubCell"/>
</dbReference>
<keyword evidence="3" id="KW-1003">Cell membrane</keyword>
<keyword evidence="10" id="KW-1185">Reference proteome</keyword>
<comment type="similarity">
    <text evidence="2 7">Belongs to the ExbD/TolR family.</text>
</comment>
<evidence type="ECO:0008006" key="11">
    <source>
        <dbReference type="Google" id="ProtNLM"/>
    </source>
</evidence>
<dbReference type="GO" id="GO:0022857">
    <property type="term" value="F:transmembrane transporter activity"/>
    <property type="evidence" value="ECO:0007669"/>
    <property type="project" value="InterPro"/>
</dbReference>
<keyword evidence="7" id="KW-0813">Transport</keyword>
<evidence type="ECO:0000256" key="3">
    <source>
        <dbReference type="ARBA" id="ARBA00022475"/>
    </source>
</evidence>
<keyword evidence="6 8" id="KW-0472">Membrane</keyword>
<evidence type="ECO:0000313" key="9">
    <source>
        <dbReference type="EMBL" id="ACR10845.1"/>
    </source>
</evidence>
<feature type="transmembrane region" description="Helical" evidence="8">
    <location>
        <begin position="19"/>
        <end position="37"/>
    </location>
</feature>
<protein>
    <recommendedName>
        <fullName evidence="11">Biopolymer transporter ExbD</fullName>
    </recommendedName>
</protein>
<dbReference type="RefSeq" id="WP_015816957.1">
    <property type="nucleotide sequence ID" value="NC_012997.1"/>
</dbReference>
<accession>C5BHW5</accession>
<dbReference type="Proteomes" id="UP000009080">
    <property type="component" value="Chromosome"/>
</dbReference>
<evidence type="ECO:0000256" key="8">
    <source>
        <dbReference type="SAM" id="Phobius"/>
    </source>
</evidence>
<dbReference type="STRING" id="377629.TERTU_1855"/>
<proteinExistence type="inferred from homology"/>
<keyword evidence="4 7" id="KW-0812">Transmembrane</keyword>
<evidence type="ECO:0000256" key="2">
    <source>
        <dbReference type="ARBA" id="ARBA00005811"/>
    </source>
</evidence>